<evidence type="ECO:0000313" key="2">
    <source>
        <dbReference type="EMBL" id="ODN98964.1"/>
    </source>
</evidence>
<feature type="compositionally biased region" description="Basic and acidic residues" evidence="1">
    <location>
        <begin position="334"/>
        <end position="343"/>
    </location>
</feature>
<evidence type="ECO:0000313" key="3">
    <source>
        <dbReference type="Proteomes" id="UP000095149"/>
    </source>
</evidence>
<gene>
    <name evidence="2" type="ORF">I350_07113</name>
</gene>
<dbReference type="AlphaFoldDB" id="A0A1E3JDP2"/>
<accession>A0A1E3JDP2</accession>
<feature type="compositionally biased region" description="Acidic residues" evidence="1">
    <location>
        <begin position="312"/>
        <end position="326"/>
    </location>
</feature>
<feature type="region of interest" description="Disordered" evidence="1">
    <location>
        <begin position="298"/>
        <end position="343"/>
    </location>
</feature>
<name>A0A1E3JDP2_9TREE</name>
<dbReference type="Proteomes" id="UP000095149">
    <property type="component" value="Unassembled WGS sequence"/>
</dbReference>
<organism evidence="2 3">
    <name type="scientific">Cryptococcus amylolentus CBS 6273</name>
    <dbReference type="NCBI Taxonomy" id="1296118"/>
    <lineage>
        <taxon>Eukaryota</taxon>
        <taxon>Fungi</taxon>
        <taxon>Dikarya</taxon>
        <taxon>Basidiomycota</taxon>
        <taxon>Agaricomycotina</taxon>
        <taxon>Tremellomycetes</taxon>
        <taxon>Tremellales</taxon>
        <taxon>Cryptococcaceae</taxon>
        <taxon>Cryptococcus</taxon>
    </lineage>
</organism>
<sequence length="343" mass="37937">MAGQSRSNGLNVLFSRNALLSEAFKSTVKNDPVEAFQESTELFEAFHQRLLMESAHSTYHDGSDWPFTYEIRTNHGAPMDAADYTQRLERAVKSAKGIEELEAPVPPDTVSIVFTTEIIQPTRLMRVPVSDEEDDGAESPEGNWKVVPPQARFLSGILDGCPAWVQRDEAALDAYDRLVGEAIGSMTPADISDVQLGSETTCEDFVRDTCQQEHSLFRHAAFDVANRLSTTQQAGTNEAMLGNTEAGDNEEDGRPVDGQLLVDAVLLEPAMYSVYFDRPIVDAANYARTQEYKESIERGLATMRGDERGPEDRDDGIDDAGGESENEGVWGTYRQHDDTSMIE</sequence>
<dbReference type="EMBL" id="MEKH01000012">
    <property type="protein sequence ID" value="ODN98964.1"/>
    <property type="molecule type" value="Genomic_DNA"/>
</dbReference>
<comment type="caution">
    <text evidence="2">The sequence shown here is derived from an EMBL/GenBank/DDBJ whole genome shotgun (WGS) entry which is preliminary data.</text>
</comment>
<reference evidence="2 3" key="1">
    <citation type="submission" date="2016-06" db="EMBL/GenBank/DDBJ databases">
        <title>Evolution of pathogenesis and genome organization in the Tremellales.</title>
        <authorList>
            <person name="Cuomo C."/>
            <person name="Litvintseva A."/>
            <person name="Heitman J."/>
            <person name="Chen Y."/>
            <person name="Sun S."/>
            <person name="Springer D."/>
            <person name="Dromer F."/>
            <person name="Young S."/>
            <person name="Zeng Q."/>
            <person name="Chapman S."/>
            <person name="Gujja S."/>
            <person name="Saif S."/>
            <person name="Birren B."/>
        </authorList>
    </citation>
    <scope>NUCLEOTIDE SEQUENCE [LARGE SCALE GENOMIC DNA]</scope>
    <source>
        <strain evidence="2 3">CBS 6273</strain>
    </source>
</reference>
<evidence type="ECO:0000256" key="1">
    <source>
        <dbReference type="SAM" id="MobiDB-lite"/>
    </source>
</evidence>
<proteinExistence type="predicted"/>
<protein>
    <submittedName>
        <fullName evidence="2">Uncharacterized protein</fullName>
    </submittedName>
</protein>
<feature type="region of interest" description="Disordered" evidence="1">
    <location>
        <begin position="233"/>
        <end position="255"/>
    </location>
</feature>